<dbReference type="Proteomes" id="UP000020825">
    <property type="component" value="Unassembled WGS sequence"/>
</dbReference>
<evidence type="ECO:0000256" key="1">
    <source>
        <dbReference type="SAM" id="SignalP"/>
    </source>
</evidence>
<dbReference type="GO" id="GO:0004175">
    <property type="term" value="F:endopeptidase activity"/>
    <property type="evidence" value="ECO:0007669"/>
    <property type="project" value="UniProtKB-ARBA"/>
</dbReference>
<dbReference type="InterPro" id="IPR003675">
    <property type="entry name" value="Rce1/LyrA-like_dom"/>
</dbReference>
<dbReference type="AlphaFoldDB" id="X8CMK3"/>
<dbReference type="GO" id="GO:0080120">
    <property type="term" value="P:CAAX-box protein maturation"/>
    <property type="evidence" value="ECO:0007669"/>
    <property type="project" value="UniProtKB-ARBA"/>
</dbReference>
<feature type="domain" description="CAAX prenyl protease 2/Lysostaphin resistance protein A-like" evidence="2">
    <location>
        <begin position="44"/>
        <end position="136"/>
    </location>
</feature>
<dbReference type="PATRIC" id="fig|1299331.3.peg.418"/>
<keyword evidence="3" id="KW-0645">Protease</keyword>
<sequence>MWAGLRLGSAVAFSAASTVAATTRLPPVRQSMAVRETPASAPDWLLVRIPVGTVWSEESAFRAALATAGSAAFGRRGGRVLQAIAFGLSHIPDARATGEPVAATVLVTGIGGWLFGWLADRTGSLAAPMLAHLAINEAGALAVLAARSRGAVRG</sequence>
<dbReference type="GO" id="GO:0006508">
    <property type="term" value="P:proteolysis"/>
    <property type="evidence" value="ECO:0007669"/>
    <property type="project" value="UniProtKB-KW"/>
</dbReference>
<reference evidence="3 4" key="1">
    <citation type="submission" date="2013-12" db="EMBL/GenBank/DDBJ databases">
        <authorList>
            <person name="Zelazny A."/>
            <person name="Olivier K."/>
            <person name="Holland S."/>
            <person name="Lenaerts A."/>
            <person name="Ordway D."/>
            <person name="DeGroote M.A."/>
            <person name="Parker T."/>
            <person name="Sizemore C."/>
            <person name="Tallon L.J."/>
            <person name="Sadzewicz L.K."/>
            <person name="Sengamalay N."/>
            <person name="Fraser C.M."/>
            <person name="Hine E."/>
            <person name="Shefchek K.A."/>
            <person name="Das S.P."/>
            <person name="Tettelin H."/>
        </authorList>
    </citation>
    <scope>NUCLEOTIDE SEQUENCE [LARGE SCALE GENOMIC DNA]</scope>
    <source>
        <strain evidence="3 4">1956</strain>
    </source>
</reference>
<dbReference type="EMBL" id="JAOG01000001">
    <property type="protein sequence ID" value="EUA57304.1"/>
    <property type="molecule type" value="Genomic_DNA"/>
</dbReference>
<comment type="caution">
    <text evidence="3">The sequence shown here is derived from an EMBL/GenBank/DDBJ whole genome shotgun (WGS) entry which is preliminary data.</text>
</comment>
<protein>
    <submittedName>
        <fullName evidence="3">CAAX protease self-immunity family protein</fullName>
    </submittedName>
</protein>
<accession>X8CMK3</accession>
<organism evidence="3 4">
    <name type="scientific">Mycobacterium intracellulare 1956</name>
    <dbReference type="NCBI Taxonomy" id="1299331"/>
    <lineage>
        <taxon>Bacteria</taxon>
        <taxon>Bacillati</taxon>
        <taxon>Actinomycetota</taxon>
        <taxon>Actinomycetes</taxon>
        <taxon>Mycobacteriales</taxon>
        <taxon>Mycobacteriaceae</taxon>
        <taxon>Mycobacterium</taxon>
        <taxon>Mycobacterium avium complex (MAC)</taxon>
    </lineage>
</organism>
<keyword evidence="1" id="KW-0732">Signal</keyword>
<name>X8CMK3_MYCIT</name>
<feature type="chain" id="PRO_5038893687" evidence="1">
    <location>
        <begin position="21"/>
        <end position="154"/>
    </location>
</feature>
<evidence type="ECO:0000313" key="3">
    <source>
        <dbReference type="EMBL" id="EUA57304.1"/>
    </source>
</evidence>
<evidence type="ECO:0000313" key="4">
    <source>
        <dbReference type="Proteomes" id="UP000020825"/>
    </source>
</evidence>
<dbReference type="Pfam" id="PF02517">
    <property type="entry name" value="Rce1-like"/>
    <property type="match status" value="1"/>
</dbReference>
<gene>
    <name evidence="3" type="ORF">I550_0425</name>
</gene>
<proteinExistence type="predicted"/>
<keyword evidence="3" id="KW-0378">Hydrolase</keyword>
<evidence type="ECO:0000259" key="2">
    <source>
        <dbReference type="Pfam" id="PF02517"/>
    </source>
</evidence>
<feature type="signal peptide" evidence="1">
    <location>
        <begin position="1"/>
        <end position="20"/>
    </location>
</feature>